<keyword evidence="4" id="KW-0547">Nucleotide-binding</keyword>
<comment type="similarity">
    <text evidence="1 8">Belongs to the fructosamine kinase family.</text>
</comment>
<dbReference type="FunFam" id="3.30.200.20:FF:000264">
    <property type="entry name" value="Protein-ribulosamine 3-kinase, chloroplastic"/>
    <property type="match status" value="1"/>
</dbReference>
<dbReference type="InterPro" id="IPR016477">
    <property type="entry name" value="Fructo-/Ketosamine-3-kinase"/>
</dbReference>
<protein>
    <recommendedName>
        <fullName evidence="2">protein-ribulosamine 3-kinase</fullName>
        <ecNumber evidence="2">2.7.1.172</ecNumber>
    </recommendedName>
</protein>
<proteinExistence type="inferred from homology"/>
<dbReference type="Pfam" id="PF03881">
    <property type="entry name" value="Fructosamin_kin"/>
    <property type="match status" value="1"/>
</dbReference>
<organism evidence="9">
    <name type="scientific">Capitella teleta</name>
    <name type="common">Polychaete worm</name>
    <dbReference type="NCBI Taxonomy" id="283909"/>
    <lineage>
        <taxon>Eukaryota</taxon>
        <taxon>Metazoa</taxon>
        <taxon>Spiralia</taxon>
        <taxon>Lophotrochozoa</taxon>
        <taxon>Annelida</taxon>
        <taxon>Polychaeta</taxon>
        <taxon>Sedentaria</taxon>
        <taxon>Scolecida</taxon>
        <taxon>Capitellidae</taxon>
        <taxon>Capitella</taxon>
    </lineage>
</organism>
<dbReference type="InterPro" id="IPR011009">
    <property type="entry name" value="Kinase-like_dom_sf"/>
</dbReference>
<evidence type="ECO:0000256" key="7">
    <source>
        <dbReference type="ARBA" id="ARBA00048655"/>
    </source>
</evidence>
<dbReference type="Gene3D" id="3.90.1200.10">
    <property type="match status" value="1"/>
</dbReference>
<keyword evidence="11" id="KW-1185">Reference proteome</keyword>
<dbReference type="GO" id="GO:0016301">
    <property type="term" value="F:kinase activity"/>
    <property type="evidence" value="ECO:0007669"/>
    <property type="project" value="UniProtKB-UniRule"/>
</dbReference>
<evidence type="ECO:0000256" key="5">
    <source>
        <dbReference type="ARBA" id="ARBA00022777"/>
    </source>
</evidence>
<dbReference type="AlphaFoldDB" id="R7T7F5"/>
<evidence type="ECO:0000313" key="11">
    <source>
        <dbReference type="Proteomes" id="UP000014760"/>
    </source>
</evidence>
<dbReference type="GO" id="GO:0005524">
    <property type="term" value="F:ATP binding"/>
    <property type="evidence" value="ECO:0007669"/>
    <property type="project" value="UniProtKB-KW"/>
</dbReference>
<dbReference type="OrthoDB" id="6048661at2759"/>
<dbReference type="GO" id="GO:0005737">
    <property type="term" value="C:cytoplasm"/>
    <property type="evidence" value="ECO:0007669"/>
    <property type="project" value="UniProtKB-ARBA"/>
</dbReference>
<dbReference type="Gene3D" id="3.30.200.20">
    <property type="entry name" value="Phosphorylase Kinase, domain 1"/>
    <property type="match status" value="1"/>
</dbReference>
<accession>R7T7F5</accession>
<evidence type="ECO:0000256" key="3">
    <source>
        <dbReference type="ARBA" id="ARBA00022679"/>
    </source>
</evidence>
<sequence length="319" mass="36379">MKTDEDDDWDDFLREGEEILKEQCRLKDLRRIRPVPGGIVNRASVYDSLTGHVFVKYSKRSNAVDMFESERAGLDAIHNASLLRVPRPGKVVRHPSGGAMFVMEYLDALQPMTSSWSELGSGVAKLHSNNRDKLAKNEGVAKFGHHRKTFYGPDFYTDPCWEDTWAEYFARHLMRPQFEQIQATSTASCFRDLWSELQLILDIPFRTSPPPPSLIHGDFCTINIGQLGDDPVVFDPCCMFAPNDFELTIPTRQGNFSQEFYSAYHDVIPRHENHNIRSLAHTTFAYLLIHNVVNSEESRSEAEAACRHLIGEIKMTQGK</sequence>
<evidence type="ECO:0000256" key="4">
    <source>
        <dbReference type="ARBA" id="ARBA00022741"/>
    </source>
</evidence>
<name>R7T7F5_CAPTE</name>
<keyword evidence="6" id="KW-0067">ATP-binding</keyword>
<dbReference type="PANTHER" id="PTHR12149:SF8">
    <property type="entry name" value="PROTEIN-RIBULOSAMINE 3-KINASE"/>
    <property type="match status" value="1"/>
</dbReference>
<dbReference type="EC" id="2.7.1.172" evidence="2"/>
<dbReference type="HOGENOM" id="CLU_036517_0_1_1"/>
<evidence type="ECO:0000256" key="6">
    <source>
        <dbReference type="ARBA" id="ARBA00022840"/>
    </source>
</evidence>
<reference evidence="9 11" key="2">
    <citation type="journal article" date="2013" name="Nature">
        <title>Insights into bilaterian evolution from three spiralian genomes.</title>
        <authorList>
            <person name="Simakov O."/>
            <person name="Marletaz F."/>
            <person name="Cho S.J."/>
            <person name="Edsinger-Gonzales E."/>
            <person name="Havlak P."/>
            <person name="Hellsten U."/>
            <person name="Kuo D.H."/>
            <person name="Larsson T."/>
            <person name="Lv J."/>
            <person name="Arendt D."/>
            <person name="Savage R."/>
            <person name="Osoegawa K."/>
            <person name="de Jong P."/>
            <person name="Grimwood J."/>
            <person name="Chapman J.A."/>
            <person name="Shapiro H."/>
            <person name="Aerts A."/>
            <person name="Otillar R.P."/>
            <person name="Terry A.Y."/>
            <person name="Boore J.L."/>
            <person name="Grigoriev I.V."/>
            <person name="Lindberg D.R."/>
            <person name="Seaver E.C."/>
            <person name="Weisblat D.A."/>
            <person name="Putnam N.H."/>
            <person name="Rokhsar D.S."/>
        </authorList>
    </citation>
    <scope>NUCLEOTIDE SEQUENCE</scope>
    <source>
        <strain evidence="9 11">I ESC-2004</strain>
    </source>
</reference>
<comment type="catalytic activity">
    <reaction evidence="7">
        <text>N(6)-D-ribulosyl-L-lysyl-[protein] + ATP = N(6)-(3-O-phospho-D-ribulosyl)-L-lysyl-[protein] + ADP + H(+)</text>
        <dbReference type="Rhea" id="RHEA:48432"/>
        <dbReference type="Rhea" id="RHEA-COMP:12103"/>
        <dbReference type="Rhea" id="RHEA-COMP:12104"/>
        <dbReference type="ChEBI" id="CHEBI:15378"/>
        <dbReference type="ChEBI" id="CHEBI:30616"/>
        <dbReference type="ChEBI" id="CHEBI:90418"/>
        <dbReference type="ChEBI" id="CHEBI:90420"/>
        <dbReference type="ChEBI" id="CHEBI:456216"/>
        <dbReference type="EC" id="2.7.1.172"/>
    </reaction>
    <physiologicalReaction direction="left-to-right" evidence="7">
        <dbReference type="Rhea" id="RHEA:48433"/>
    </physiologicalReaction>
</comment>
<dbReference type="SUPFAM" id="SSF56112">
    <property type="entry name" value="Protein kinase-like (PK-like)"/>
    <property type="match status" value="1"/>
</dbReference>
<evidence type="ECO:0000256" key="1">
    <source>
        <dbReference type="ARBA" id="ARBA00009460"/>
    </source>
</evidence>
<evidence type="ECO:0000313" key="10">
    <source>
        <dbReference type="EnsemblMetazoa" id="CapteP96293"/>
    </source>
</evidence>
<reference evidence="11" key="1">
    <citation type="submission" date="2012-12" db="EMBL/GenBank/DDBJ databases">
        <authorList>
            <person name="Hellsten U."/>
            <person name="Grimwood J."/>
            <person name="Chapman J.A."/>
            <person name="Shapiro H."/>
            <person name="Aerts A."/>
            <person name="Otillar R.P."/>
            <person name="Terry A.Y."/>
            <person name="Boore J.L."/>
            <person name="Simakov O."/>
            <person name="Marletaz F."/>
            <person name="Cho S.-J."/>
            <person name="Edsinger-Gonzales E."/>
            <person name="Havlak P."/>
            <person name="Kuo D.-H."/>
            <person name="Larsson T."/>
            <person name="Lv J."/>
            <person name="Arendt D."/>
            <person name="Savage R."/>
            <person name="Osoegawa K."/>
            <person name="de Jong P."/>
            <person name="Lindberg D.R."/>
            <person name="Seaver E.C."/>
            <person name="Weisblat D.A."/>
            <person name="Putnam N.H."/>
            <person name="Grigoriev I.V."/>
            <person name="Rokhsar D.S."/>
        </authorList>
    </citation>
    <scope>NUCLEOTIDE SEQUENCE</scope>
    <source>
        <strain evidence="11">I ESC-2004</strain>
    </source>
</reference>
<evidence type="ECO:0000313" key="9">
    <source>
        <dbReference type="EMBL" id="ELT87345.1"/>
    </source>
</evidence>
<keyword evidence="3 8" id="KW-0808">Transferase</keyword>
<dbReference type="EnsemblMetazoa" id="CapteT96293">
    <property type="protein sequence ID" value="CapteP96293"/>
    <property type="gene ID" value="CapteG96293"/>
</dbReference>
<dbReference type="PANTHER" id="PTHR12149">
    <property type="entry name" value="FRUCTOSAMINE 3 KINASE-RELATED PROTEIN"/>
    <property type="match status" value="1"/>
</dbReference>
<dbReference type="EMBL" id="KB312379">
    <property type="protein sequence ID" value="ELT87345.1"/>
    <property type="molecule type" value="Genomic_DNA"/>
</dbReference>
<reference evidence="10" key="3">
    <citation type="submission" date="2015-06" db="UniProtKB">
        <authorList>
            <consortium name="EnsemblMetazoa"/>
        </authorList>
    </citation>
    <scope>IDENTIFICATION</scope>
</reference>
<keyword evidence="5 8" id="KW-0418">Kinase</keyword>
<dbReference type="OMA" id="FRCEMES"/>
<evidence type="ECO:0000256" key="2">
    <source>
        <dbReference type="ARBA" id="ARBA00011961"/>
    </source>
</evidence>
<evidence type="ECO:0000256" key="8">
    <source>
        <dbReference type="PIRNR" id="PIRNR006221"/>
    </source>
</evidence>
<gene>
    <name evidence="9" type="ORF">CAPTEDRAFT_96293</name>
</gene>
<dbReference type="EMBL" id="AMQN01003656">
    <property type="status" value="NOT_ANNOTATED_CDS"/>
    <property type="molecule type" value="Genomic_DNA"/>
</dbReference>
<dbReference type="Proteomes" id="UP000014760">
    <property type="component" value="Unassembled WGS sequence"/>
</dbReference>
<dbReference type="GO" id="GO:0102193">
    <property type="term" value="F:protein-ribulosamine 3-kinase activity"/>
    <property type="evidence" value="ECO:0007669"/>
    <property type="project" value="UniProtKB-EC"/>
</dbReference>
<dbReference type="PIRSF" id="PIRSF006221">
    <property type="entry name" value="Ketosamine-3-kinase"/>
    <property type="match status" value="1"/>
</dbReference>